<dbReference type="PANTHER" id="PTHR21310">
    <property type="entry name" value="AMINOGLYCOSIDE PHOSPHOTRANSFERASE-RELATED-RELATED"/>
    <property type="match status" value="1"/>
</dbReference>
<evidence type="ECO:0008006" key="3">
    <source>
        <dbReference type="Google" id="ProtNLM"/>
    </source>
</evidence>
<dbReference type="KEGG" id="trg:TRUGW13939_05436"/>
<dbReference type="InterPro" id="IPR011009">
    <property type="entry name" value="Kinase-like_dom_sf"/>
</dbReference>
<keyword evidence="2" id="KW-1185">Reference proteome</keyword>
<dbReference type="PANTHER" id="PTHR21310:SF37">
    <property type="entry name" value="AMINOGLYCOSIDE PHOSPHOTRANSFERASE DOMAIN-CONTAINING PROTEIN"/>
    <property type="match status" value="1"/>
</dbReference>
<dbReference type="OrthoDB" id="5412996at2759"/>
<dbReference type="EMBL" id="CP055900">
    <property type="protein sequence ID" value="QKX58314.1"/>
    <property type="molecule type" value="Genomic_DNA"/>
</dbReference>
<dbReference type="Proteomes" id="UP000509510">
    <property type="component" value="Chromosome III"/>
</dbReference>
<evidence type="ECO:0000313" key="1">
    <source>
        <dbReference type="EMBL" id="QKX58314.1"/>
    </source>
</evidence>
<dbReference type="RefSeq" id="XP_035344492.1">
    <property type="nucleotide sequence ID" value="XM_035488599.1"/>
</dbReference>
<name>A0A7H8QW74_TALRU</name>
<proteinExistence type="predicted"/>
<gene>
    <name evidence="1" type="ORF">TRUGW13939_05436</name>
</gene>
<dbReference type="GeneID" id="55992933"/>
<sequence>MESDECRFLVSKVREDIWVDKVNEARLQGNALCKWASTFHPDRSGCKLEGGFLNGSYNVSQKIVFEDSCQWMIRFPRVSTIHDDYADEKVRIEVETMSIIGERTTIPVPKVHAWGIASDNPLHLGPFIMMDYICGESLHSILTPPHTRLIREDINNNNIEYIYKQIANIFLQIFSLDFNHISSLLPIKTGGTVPVRPLT</sequence>
<organism evidence="1 2">
    <name type="scientific">Talaromyces rugulosus</name>
    <name type="common">Penicillium rugulosum</name>
    <dbReference type="NCBI Taxonomy" id="121627"/>
    <lineage>
        <taxon>Eukaryota</taxon>
        <taxon>Fungi</taxon>
        <taxon>Dikarya</taxon>
        <taxon>Ascomycota</taxon>
        <taxon>Pezizomycotina</taxon>
        <taxon>Eurotiomycetes</taxon>
        <taxon>Eurotiomycetidae</taxon>
        <taxon>Eurotiales</taxon>
        <taxon>Trichocomaceae</taxon>
        <taxon>Talaromyces</taxon>
        <taxon>Talaromyces sect. Islandici</taxon>
    </lineage>
</organism>
<dbReference type="AlphaFoldDB" id="A0A7H8QW74"/>
<dbReference type="SUPFAM" id="SSF56112">
    <property type="entry name" value="Protein kinase-like (PK-like)"/>
    <property type="match status" value="1"/>
</dbReference>
<accession>A0A7H8QW74</accession>
<dbReference type="InterPro" id="IPR051678">
    <property type="entry name" value="AGP_Transferase"/>
</dbReference>
<evidence type="ECO:0000313" key="2">
    <source>
        <dbReference type="Proteomes" id="UP000509510"/>
    </source>
</evidence>
<reference evidence="2" key="1">
    <citation type="submission" date="2020-06" db="EMBL/GenBank/DDBJ databases">
        <title>A chromosome-scale genome assembly of Talaromyces rugulosus W13939.</title>
        <authorList>
            <person name="Wang B."/>
            <person name="Guo L."/>
            <person name="Ye K."/>
            <person name="Wang L."/>
        </authorList>
    </citation>
    <scope>NUCLEOTIDE SEQUENCE [LARGE SCALE GENOMIC DNA]</scope>
    <source>
        <strain evidence="2">W13939</strain>
    </source>
</reference>
<protein>
    <recommendedName>
        <fullName evidence="3">Aminoglycoside phosphotransferase domain-containing protein</fullName>
    </recommendedName>
</protein>